<accession>A0A5N5Q6M5</accession>
<proteinExistence type="predicted"/>
<keyword evidence="1" id="KW-0472">Membrane</keyword>
<dbReference type="AlphaFoldDB" id="A0A5N5Q6M5"/>
<organism evidence="2 3">
    <name type="scientific">Ceratobasidium theobromae</name>
    <dbReference type="NCBI Taxonomy" id="1582974"/>
    <lineage>
        <taxon>Eukaryota</taxon>
        <taxon>Fungi</taxon>
        <taxon>Dikarya</taxon>
        <taxon>Basidiomycota</taxon>
        <taxon>Agaricomycotina</taxon>
        <taxon>Agaricomycetes</taxon>
        <taxon>Cantharellales</taxon>
        <taxon>Ceratobasidiaceae</taxon>
        <taxon>Ceratobasidium</taxon>
    </lineage>
</organism>
<keyword evidence="3" id="KW-1185">Reference proteome</keyword>
<keyword evidence="1" id="KW-0812">Transmembrane</keyword>
<keyword evidence="1" id="KW-1133">Transmembrane helix</keyword>
<protein>
    <recommendedName>
        <fullName evidence="4">Transmembrane protein</fullName>
    </recommendedName>
</protein>
<evidence type="ECO:0000256" key="1">
    <source>
        <dbReference type="SAM" id="Phobius"/>
    </source>
</evidence>
<dbReference type="EMBL" id="SSOP01001102">
    <property type="protein sequence ID" value="KAB5587434.1"/>
    <property type="molecule type" value="Genomic_DNA"/>
</dbReference>
<name>A0A5N5Q6M5_9AGAM</name>
<evidence type="ECO:0008006" key="4">
    <source>
        <dbReference type="Google" id="ProtNLM"/>
    </source>
</evidence>
<evidence type="ECO:0000313" key="2">
    <source>
        <dbReference type="EMBL" id="KAB5587434.1"/>
    </source>
</evidence>
<comment type="caution">
    <text evidence="2">The sequence shown here is derived from an EMBL/GenBank/DDBJ whole genome shotgun (WGS) entry which is preliminary data.</text>
</comment>
<reference evidence="2 3" key="1">
    <citation type="journal article" date="2019" name="Fungal Biol. Biotechnol.">
        <title>Draft genome sequence of fastidious pathogen Ceratobasidium theobromae, which causes vascular-streak dieback in Theobroma cacao.</title>
        <authorList>
            <person name="Ali S.S."/>
            <person name="Asman A."/>
            <person name="Shao J."/>
            <person name="Firmansyah A.P."/>
            <person name="Susilo A.W."/>
            <person name="Rosmana A."/>
            <person name="McMahon P."/>
            <person name="Junaid M."/>
            <person name="Guest D."/>
            <person name="Kheng T.Y."/>
            <person name="Meinhardt L.W."/>
            <person name="Bailey B.A."/>
        </authorList>
    </citation>
    <scope>NUCLEOTIDE SEQUENCE [LARGE SCALE GENOMIC DNA]</scope>
    <source>
        <strain evidence="2 3">CT2</strain>
    </source>
</reference>
<gene>
    <name evidence="2" type="ORF">CTheo_9128</name>
</gene>
<feature type="transmembrane region" description="Helical" evidence="1">
    <location>
        <begin position="93"/>
        <end position="116"/>
    </location>
</feature>
<sequence>MGGGHGLIFINLYPWGDHSHGWRAHTGLRPGGPSWQVDVAHVDGKVPIVEGGSRGRCILEPAWAKRVAKEMGALAVGASWGAQAHMSQLVGKFLGTALAAPAVMVLWVMMLTTFIAPHWGAAHLWSGALVRAAPLAFRDLGAGCVCGDKRVAVSEGEASTGIHCLSLASGVVHRDDDHFKAARTALADDCVWLEEPNIYRRVFS</sequence>
<dbReference type="Proteomes" id="UP000383932">
    <property type="component" value="Unassembled WGS sequence"/>
</dbReference>
<evidence type="ECO:0000313" key="3">
    <source>
        <dbReference type="Proteomes" id="UP000383932"/>
    </source>
</evidence>